<feature type="binding site" evidence="13">
    <location>
        <position position="282"/>
    </location>
    <ligand>
        <name>NADPH</name>
        <dbReference type="ChEBI" id="CHEBI:57783"/>
    </ligand>
</feature>
<feature type="binding site" evidence="13">
    <location>
        <position position="141"/>
    </location>
    <ligand>
        <name>sn-glycerol 3-phosphate</name>
        <dbReference type="ChEBI" id="CHEBI:57597"/>
    </ligand>
</feature>
<feature type="binding site" evidence="13">
    <location>
        <position position="11"/>
    </location>
    <ligand>
        <name>NADPH</name>
        <dbReference type="ChEBI" id="CHEBI:57783"/>
    </ligand>
</feature>
<dbReference type="GO" id="GO:0046167">
    <property type="term" value="P:glycerol-3-phosphate biosynthetic process"/>
    <property type="evidence" value="ECO:0007669"/>
    <property type="project" value="UniProtKB-UniRule"/>
</dbReference>
<feature type="binding site" evidence="13">
    <location>
        <position position="194"/>
    </location>
    <ligand>
        <name>sn-glycerol 3-phosphate</name>
        <dbReference type="ChEBI" id="CHEBI:57597"/>
    </ligand>
</feature>
<evidence type="ECO:0000313" key="18">
    <source>
        <dbReference type="EMBL" id="TGY42441.1"/>
    </source>
</evidence>
<feature type="active site" description="Proton acceptor" evidence="13">
    <location>
        <position position="194"/>
    </location>
</feature>
<keyword evidence="5 13" id="KW-0520">NAD</keyword>
<dbReference type="RefSeq" id="WP_136006767.1">
    <property type="nucleotide sequence ID" value="NZ_SRYR01000003.1"/>
</dbReference>
<dbReference type="FunFam" id="3.40.50.720:FF:000019">
    <property type="entry name" value="Glycerol-3-phosphate dehydrogenase [NAD(P)+]"/>
    <property type="match status" value="1"/>
</dbReference>
<dbReference type="Pfam" id="PF07479">
    <property type="entry name" value="NAD_Gly3P_dh_C"/>
    <property type="match status" value="1"/>
</dbReference>
<evidence type="ECO:0000256" key="7">
    <source>
        <dbReference type="ARBA" id="ARBA00023209"/>
    </source>
</evidence>
<keyword evidence="18" id="KW-0808">Transferase</keyword>
<dbReference type="EMBL" id="SRYR01000003">
    <property type="protein sequence ID" value="TGY42441.1"/>
    <property type="molecule type" value="Genomic_DNA"/>
</dbReference>
<evidence type="ECO:0000256" key="8">
    <source>
        <dbReference type="ARBA" id="ARBA00023264"/>
    </source>
</evidence>
<organism evidence="18 19">
    <name type="scientific">Clostridium sartagoforme</name>
    <dbReference type="NCBI Taxonomy" id="84031"/>
    <lineage>
        <taxon>Bacteria</taxon>
        <taxon>Bacillati</taxon>
        <taxon>Bacillota</taxon>
        <taxon>Clostridia</taxon>
        <taxon>Eubacteriales</taxon>
        <taxon>Clostridiaceae</taxon>
        <taxon>Clostridium</taxon>
    </lineage>
</organism>
<keyword evidence="6 13" id="KW-0443">Lipid metabolism</keyword>
<gene>
    <name evidence="18" type="primary">tagD</name>
    <name evidence="13" type="synonym">gpsA</name>
    <name evidence="18" type="ORF">E5347_09490</name>
</gene>
<comment type="pathway">
    <text evidence="13">Membrane lipid metabolism; glycerophospholipid metabolism.</text>
</comment>
<dbReference type="OrthoDB" id="9812273at2"/>
<evidence type="ECO:0000256" key="11">
    <source>
        <dbReference type="ARBA" id="ARBA00069372"/>
    </source>
</evidence>
<sequence>MKKIGILGAGTWGIALARVISNGGNIVTVWSALEEEIEELSTKRVHPKLPDVTIPKEISFVKEIKDACLDKDIIIFAVPSIFIRKTASIAREYIKDGQIIIDVAKGIESDTLYTLTEVIKDELRKDGCHENVRLVALSGPTHAEEVSRDIPTTIVSACKDLEVAEYVQNIFENTCMRVYTNTDIIGVELCGTVKNIIALATGIASGLGYGDNTKAALITRGITEISRLGTAMGCYDQTFNGLAGIGDLVVTSMSEHSRNNKAGQLIGMGYSIENAIKEVGMVVEGINALPAVIKLANQYKIDMPIVSAVNSIVNEKVNPNDMVEALMKRKRKTELPKSALDIKFENASLRNKRGIDMKRIITYGTFDLLHYGHINLLKRAKALGDYLVVVLSSDEFNWNEKQKKCYFTYEQRKALLESIRYVDLVIPETNWDQKRTDVHEYHIDTFVMGDDWRGQFDFLKEEGVEVVYLERTPEISTTQIKKDLNKN</sequence>
<keyword evidence="13" id="KW-0547">Nucleotide-binding</keyword>
<dbReference type="GO" id="GO:0005975">
    <property type="term" value="P:carbohydrate metabolic process"/>
    <property type="evidence" value="ECO:0007669"/>
    <property type="project" value="InterPro"/>
</dbReference>
<evidence type="ECO:0000256" key="4">
    <source>
        <dbReference type="ARBA" id="ARBA00023002"/>
    </source>
</evidence>
<dbReference type="GO" id="GO:0141152">
    <property type="term" value="F:glycerol-3-phosphate dehydrogenase (NAD+) activity"/>
    <property type="evidence" value="ECO:0007669"/>
    <property type="project" value="RHEA"/>
</dbReference>
<dbReference type="PROSITE" id="PS00957">
    <property type="entry name" value="NAD_G3PDH"/>
    <property type="match status" value="1"/>
</dbReference>
<evidence type="ECO:0000259" key="15">
    <source>
        <dbReference type="Pfam" id="PF01210"/>
    </source>
</evidence>
<reference evidence="18 19" key="1">
    <citation type="submission" date="2019-04" db="EMBL/GenBank/DDBJ databases">
        <title>Microbes associate with the intestines of laboratory mice.</title>
        <authorList>
            <person name="Navarre W."/>
            <person name="Wong E."/>
            <person name="Huang K."/>
            <person name="Tropini C."/>
            <person name="Ng K."/>
            <person name="Yu B."/>
        </authorList>
    </citation>
    <scope>NUCLEOTIDE SEQUENCE [LARGE SCALE GENOMIC DNA]</scope>
    <source>
        <strain evidence="18 19">NM50_B9-20</strain>
    </source>
</reference>
<dbReference type="EC" id="1.1.1.94" evidence="10 13"/>
<dbReference type="NCBIfam" id="NF000942">
    <property type="entry name" value="PRK00094.1-4"/>
    <property type="match status" value="1"/>
</dbReference>
<dbReference type="GO" id="GO:0046872">
    <property type="term" value="F:metal ion binding"/>
    <property type="evidence" value="ECO:0007669"/>
    <property type="project" value="InterPro"/>
</dbReference>
<dbReference type="InterPro" id="IPR011128">
    <property type="entry name" value="G3P_DH_NAD-dep_N"/>
</dbReference>
<evidence type="ECO:0000256" key="5">
    <source>
        <dbReference type="ARBA" id="ARBA00023027"/>
    </source>
</evidence>
<dbReference type="PRINTS" id="PR00077">
    <property type="entry name" value="GPDHDRGNASE"/>
</dbReference>
<dbReference type="AlphaFoldDB" id="A0A4S2DN74"/>
<dbReference type="NCBIfam" id="TIGR01518">
    <property type="entry name" value="g3p_cytidyltrns"/>
    <property type="match status" value="1"/>
</dbReference>
<dbReference type="InterPro" id="IPR006109">
    <property type="entry name" value="G3P_DH_NAD-dep_C"/>
</dbReference>
<dbReference type="Gene3D" id="1.10.1040.10">
    <property type="entry name" value="N-(1-d-carboxylethyl)-l-norvaline Dehydrogenase, domain 2"/>
    <property type="match status" value="1"/>
</dbReference>
<dbReference type="GO" id="GO:0008654">
    <property type="term" value="P:phospholipid biosynthetic process"/>
    <property type="evidence" value="ECO:0007669"/>
    <property type="project" value="UniProtKB-KW"/>
</dbReference>
<dbReference type="FunFam" id="1.10.1040.10:FF:000001">
    <property type="entry name" value="Glycerol-3-phosphate dehydrogenase [NAD(P)+]"/>
    <property type="match status" value="1"/>
</dbReference>
<dbReference type="SUPFAM" id="SSF48179">
    <property type="entry name" value="6-phosphogluconate dehydrogenase C-terminal domain-like"/>
    <property type="match status" value="1"/>
</dbReference>
<evidence type="ECO:0000256" key="2">
    <source>
        <dbReference type="ARBA" id="ARBA00022516"/>
    </source>
</evidence>
<feature type="binding site" evidence="13">
    <location>
        <position position="259"/>
    </location>
    <ligand>
        <name>sn-glycerol 3-phosphate</name>
        <dbReference type="ChEBI" id="CHEBI:57597"/>
    </ligand>
</feature>
<feature type="domain" description="Glycerol-3-phosphate dehydrogenase NAD-dependent C-terminal" evidence="17">
    <location>
        <begin position="183"/>
        <end position="324"/>
    </location>
</feature>
<feature type="binding site" evidence="13">
    <location>
        <position position="284"/>
    </location>
    <ligand>
        <name>NADPH</name>
        <dbReference type="ChEBI" id="CHEBI:57783"/>
    </ligand>
</feature>
<name>A0A4S2DN74_9CLOT</name>
<evidence type="ECO:0000313" key="19">
    <source>
        <dbReference type="Proteomes" id="UP000306888"/>
    </source>
</evidence>
<evidence type="ECO:0000259" key="17">
    <source>
        <dbReference type="Pfam" id="PF07479"/>
    </source>
</evidence>
<protein>
    <recommendedName>
        <fullName evidence="11 13">Glycerol-3-phosphate dehydrogenase [NAD(P)+]</fullName>
        <ecNumber evidence="10 13">1.1.1.94</ecNumber>
    </recommendedName>
    <alternativeName>
        <fullName evidence="13">NAD(P)(+)-dependent glycerol-3-phosphate dehydrogenase</fullName>
    </alternativeName>
    <alternativeName>
        <fullName evidence="12 13">NAD(P)H-dependent dihydroxyacetone-phosphate reductase</fullName>
    </alternativeName>
</protein>
<feature type="binding site" evidence="13">
    <location>
        <position position="257"/>
    </location>
    <ligand>
        <name>sn-glycerol 3-phosphate</name>
        <dbReference type="ChEBI" id="CHEBI:57597"/>
    </ligand>
</feature>
<evidence type="ECO:0000256" key="13">
    <source>
        <dbReference type="HAMAP-Rule" id="MF_00394"/>
    </source>
</evidence>
<dbReference type="HAMAP" id="MF_00394">
    <property type="entry name" value="NAD_Glyc3P_dehydrog"/>
    <property type="match status" value="1"/>
</dbReference>
<dbReference type="InterPro" id="IPR008927">
    <property type="entry name" value="6-PGluconate_DH-like_C_sf"/>
</dbReference>
<dbReference type="NCBIfam" id="TIGR00125">
    <property type="entry name" value="cyt_tran_rel"/>
    <property type="match status" value="1"/>
</dbReference>
<comment type="subcellular location">
    <subcellularLocation>
        <location evidence="13">Cytoplasm</location>
    </subcellularLocation>
</comment>
<feature type="binding site" evidence="13">
    <location>
        <position position="258"/>
    </location>
    <ligand>
        <name>NADPH</name>
        <dbReference type="ChEBI" id="CHEBI:57783"/>
    </ligand>
</feature>
<dbReference type="SUPFAM" id="SSF52374">
    <property type="entry name" value="Nucleotidylyl transferase"/>
    <property type="match status" value="1"/>
</dbReference>
<feature type="binding site" evidence="13">
    <location>
        <position position="105"/>
    </location>
    <ligand>
        <name>NADPH</name>
        <dbReference type="ChEBI" id="CHEBI:57783"/>
    </ligand>
</feature>
<dbReference type="InterPro" id="IPR004821">
    <property type="entry name" value="Cyt_trans-like"/>
</dbReference>
<keyword evidence="13" id="KW-0963">Cytoplasm</keyword>
<dbReference type="SUPFAM" id="SSF51735">
    <property type="entry name" value="NAD(P)-binding Rossmann-fold domains"/>
    <property type="match status" value="1"/>
</dbReference>
<dbReference type="InterPro" id="IPR013328">
    <property type="entry name" value="6PGD_dom2"/>
</dbReference>
<accession>A0A4S2DN74</accession>
<evidence type="ECO:0000256" key="9">
    <source>
        <dbReference type="ARBA" id="ARBA00052716"/>
    </source>
</evidence>
<dbReference type="PANTHER" id="PTHR11728:SF1">
    <property type="entry name" value="GLYCEROL-3-PHOSPHATE DEHYDROGENASE [NAD(+)] 2, CHLOROPLASTIC"/>
    <property type="match status" value="1"/>
</dbReference>
<dbReference type="GO" id="GO:0046168">
    <property type="term" value="P:glycerol-3-phosphate catabolic process"/>
    <property type="evidence" value="ECO:0007669"/>
    <property type="project" value="InterPro"/>
</dbReference>
<dbReference type="InterPro" id="IPR006168">
    <property type="entry name" value="G3P_DH_NAD-dep"/>
</dbReference>
<dbReference type="Pfam" id="PF01467">
    <property type="entry name" value="CTP_transf_like"/>
    <property type="match status" value="1"/>
</dbReference>
<comment type="similarity">
    <text evidence="1 13 14">Belongs to the NAD-dependent glycerol-3-phosphate dehydrogenase family.</text>
</comment>
<keyword evidence="7 13" id="KW-0594">Phospholipid biosynthesis</keyword>
<feature type="binding site" evidence="13">
    <location>
        <position position="258"/>
    </location>
    <ligand>
        <name>sn-glycerol 3-phosphate</name>
        <dbReference type="ChEBI" id="CHEBI:57597"/>
    </ligand>
</feature>
<feature type="domain" description="Glycerol-3-phosphate dehydrogenase NAD-dependent N-terminal" evidence="15">
    <location>
        <begin position="3"/>
        <end position="163"/>
    </location>
</feature>
<dbReference type="GO" id="GO:0005829">
    <property type="term" value="C:cytosol"/>
    <property type="evidence" value="ECO:0007669"/>
    <property type="project" value="TreeGrafter"/>
</dbReference>
<proteinExistence type="inferred from homology"/>
<dbReference type="GO" id="GO:0019350">
    <property type="term" value="P:teichoic acid biosynthetic process"/>
    <property type="evidence" value="ECO:0007669"/>
    <property type="project" value="InterPro"/>
</dbReference>
<evidence type="ECO:0000256" key="14">
    <source>
        <dbReference type="RuleBase" id="RU000437"/>
    </source>
</evidence>
<dbReference type="GO" id="GO:0006650">
    <property type="term" value="P:glycerophospholipid metabolic process"/>
    <property type="evidence" value="ECO:0007669"/>
    <property type="project" value="UniProtKB-UniRule"/>
</dbReference>
<feature type="binding site" evidence="13">
    <location>
        <position position="247"/>
    </location>
    <ligand>
        <name>sn-glycerol 3-phosphate</name>
        <dbReference type="ChEBI" id="CHEBI:57597"/>
    </ligand>
</feature>
<dbReference type="Gene3D" id="3.40.50.720">
    <property type="entry name" value="NAD(P)-binding Rossmann-like Domain"/>
    <property type="match status" value="1"/>
</dbReference>
<evidence type="ECO:0000256" key="6">
    <source>
        <dbReference type="ARBA" id="ARBA00023098"/>
    </source>
</evidence>
<comment type="caution">
    <text evidence="13">Lacks conserved residue(s) required for the propagation of feature annotation.</text>
</comment>
<dbReference type="InterPro" id="IPR006409">
    <property type="entry name" value="G3P_cytidylTrfase"/>
</dbReference>
<keyword evidence="2 13" id="KW-0444">Lipid biosynthesis</keyword>
<feature type="binding site" evidence="13">
    <location>
        <position position="143"/>
    </location>
    <ligand>
        <name>NADPH</name>
        <dbReference type="ChEBI" id="CHEBI:57783"/>
    </ligand>
</feature>
<keyword evidence="8 13" id="KW-1208">Phospholipid metabolism</keyword>
<keyword evidence="18" id="KW-0548">Nucleotidyltransferase</keyword>
<feature type="domain" description="Cytidyltransferase-like" evidence="16">
    <location>
        <begin position="361"/>
        <end position="482"/>
    </location>
</feature>
<dbReference type="UniPathway" id="UPA00940"/>
<dbReference type="InterPro" id="IPR014729">
    <property type="entry name" value="Rossmann-like_a/b/a_fold"/>
</dbReference>
<dbReference type="GO" id="GO:0051287">
    <property type="term" value="F:NAD binding"/>
    <property type="evidence" value="ECO:0007669"/>
    <property type="project" value="InterPro"/>
</dbReference>
<comment type="caution">
    <text evidence="18">The sequence shown here is derived from an EMBL/GenBank/DDBJ whole genome shotgun (WGS) entry which is preliminary data.</text>
</comment>
<dbReference type="GO" id="GO:0047348">
    <property type="term" value="F:glycerol-3-phosphate cytidylyltransferase activity"/>
    <property type="evidence" value="ECO:0007669"/>
    <property type="project" value="InterPro"/>
</dbReference>
<evidence type="ECO:0000259" key="16">
    <source>
        <dbReference type="Pfam" id="PF01467"/>
    </source>
</evidence>
<evidence type="ECO:0000256" key="1">
    <source>
        <dbReference type="ARBA" id="ARBA00011009"/>
    </source>
</evidence>
<keyword evidence="3 13" id="KW-0521">NADP</keyword>
<feature type="binding site" evidence="13">
    <location>
        <position position="139"/>
    </location>
    <ligand>
        <name>sn-glycerol 3-phosphate</name>
        <dbReference type="ChEBI" id="CHEBI:57597"/>
    </ligand>
</feature>
<comment type="function">
    <text evidence="13">Catalyzes the reduction of the glycolytic intermediate dihydroxyacetone phosphate (DHAP) to sn-glycerol 3-phosphate (G3P), the key precursor for phospholipid synthesis.</text>
</comment>
<comment type="catalytic activity">
    <reaction evidence="13">
        <text>sn-glycerol 3-phosphate + NAD(+) = dihydroxyacetone phosphate + NADH + H(+)</text>
        <dbReference type="Rhea" id="RHEA:11092"/>
        <dbReference type="ChEBI" id="CHEBI:15378"/>
        <dbReference type="ChEBI" id="CHEBI:57540"/>
        <dbReference type="ChEBI" id="CHEBI:57597"/>
        <dbReference type="ChEBI" id="CHEBI:57642"/>
        <dbReference type="ChEBI" id="CHEBI:57945"/>
        <dbReference type="EC" id="1.1.1.94"/>
    </reaction>
</comment>
<comment type="catalytic activity">
    <reaction evidence="9">
        <text>sn-glycerol 3-phosphate + NADP(+) = dihydroxyacetone phosphate + NADPH + H(+)</text>
        <dbReference type="Rhea" id="RHEA:11096"/>
        <dbReference type="ChEBI" id="CHEBI:15378"/>
        <dbReference type="ChEBI" id="CHEBI:57597"/>
        <dbReference type="ChEBI" id="CHEBI:57642"/>
        <dbReference type="ChEBI" id="CHEBI:57783"/>
        <dbReference type="ChEBI" id="CHEBI:58349"/>
        <dbReference type="EC" id="1.1.1.94"/>
    </reaction>
    <physiologicalReaction direction="right-to-left" evidence="9">
        <dbReference type="Rhea" id="RHEA:11098"/>
    </physiologicalReaction>
</comment>
<evidence type="ECO:0000256" key="10">
    <source>
        <dbReference type="ARBA" id="ARBA00066687"/>
    </source>
</evidence>
<dbReference type="NCBIfam" id="NF000940">
    <property type="entry name" value="PRK00094.1-2"/>
    <property type="match status" value="1"/>
</dbReference>
<dbReference type="InterPro" id="IPR036291">
    <property type="entry name" value="NAD(P)-bd_dom_sf"/>
</dbReference>
<keyword evidence="4 13" id="KW-0560">Oxidoreductase</keyword>
<dbReference type="GO" id="GO:0141153">
    <property type="term" value="F:glycerol-3-phosphate dehydrogenase (NADP+) activity"/>
    <property type="evidence" value="ECO:0007669"/>
    <property type="project" value="RHEA"/>
</dbReference>
<feature type="binding site" evidence="13">
    <location>
        <position position="12"/>
    </location>
    <ligand>
        <name>NADPH</name>
        <dbReference type="ChEBI" id="CHEBI:57783"/>
    </ligand>
</feature>
<feature type="binding site" evidence="13">
    <location>
        <position position="105"/>
    </location>
    <ligand>
        <name>sn-glycerol 3-phosphate</name>
        <dbReference type="ChEBI" id="CHEBI:57597"/>
    </ligand>
</feature>
<dbReference type="Gene3D" id="3.40.50.620">
    <property type="entry name" value="HUPs"/>
    <property type="match status" value="1"/>
</dbReference>
<evidence type="ECO:0000256" key="12">
    <source>
        <dbReference type="ARBA" id="ARBA00080511"/>
    </source>
</evidence>
<dbReference type="Pfam" id="PF01210">
    <property type="entry name" value="NAD_Gly3P_dh_N"/>
    <property type="match status" value="1"/>
</dbReference>
<dbReference type="Proteomes" id="UP000306888">
    <property type="component" value="Unassembled WGS sequence"/>
</dbReference>
<evidence type="ECO:0000256" key="3">
    <source>
        <dbReference type="ARBA" id="ARBA00022857"/>
    </source>
</evidence>
<keyword evidence="19" id="KW-1185">Reference proteome</keyword>
<dbReference type="PANTHER" id="PTHR11728">
    <property type="entry name" value="GLYCEROL-3-PHOSPHATE DEHYDROGENASE"/>
    <property type="match status" value="1"/>
</dbReference>